<evidence type="ECO:0000256" key="1">
    <source>
        <dbReference type="SAM" id="MobiDB-lite"/>
    </source>
</evidence>
<reference evidence="2" key="1">
    <citation type="submission" date="2019-08" db="EMBL/GenBank/DDBJ databases">
        <authorList>
            <person name="Kucharzyk K."/>
            <person name="Murdoch R.W."/>
            <person name="Higgins S."/>
            <person name="Loffler F."/>
        </authorList>
    </citation>
    <scope>NUCLEOTIDE SEQUENCE</scope>
</reference>
<accession>A0A645EIJ9</accession>
<name>A0A645EIJ9_9ZZZZ</name>
<organism evidence="2">
    <name type="scientific">bioreactor metagenome</name>
    <dbReference type="NCBI Taxonomy" id="1076179"/>
    <lineage>
        <taxon>unclassified sequences</taxon>
        <taxon>metagenomes</taxon>
        <taxon>ecological metagenomes</taxon>
    </lineage>
</organism>
<gene>
    <name evidence="2" type="ORF">SDC9_148295</name>
</gene>
<dbReference type="EMBL" id="VSSQ01047111">
    <property type="protein sequence ID" value="MPN01092.1"/>
    <property type="molecule type" value="Genomic_DNA"/>
</dbReference>
<protein>
    <submittedName>
        <fullName evidence="2">Uncharacterized protein</fullName>
    </submittedName>
</protein>
<feature type="region of interest" description="Disordered" evidence="1">
    <location>
        <begin position="1"/>
        <end position="31"/>
    </location>
</feature>
<comment type="caution">
    <text evidence="2">The sequence shown here is derived from an EMBL/GenBank/DDBJ whole genome shotgun (WGS) entry which is preliminary data.</text>
</comment>
<evidence type="ECO:0000313" key="2">
    <source>
        <dbReference type="EMBL" id="MPN01092.1"/>
    </source>
</evidence>
<dbReference type="AlphaFoldDB" id="A0A645EIJ9"/>
<feature type="compositionally biased region" description="Basic and acidic residues" evidence="1">
    <location>
        <begin position="1"/>
        <end position="26"/>
    </location>
</feature>
<proteinExistence type="predicted"/>
<sequence>MLGRRGRPDAVHVRDRQAAKHPDDHHGRHLGAPRLIASDADRRSELAIGPLIAGLERPMDPQIAVLGYPVGPRQDLG</sequence>